<dbReference type="AlphaFoldDB" id="A0A4C1YUF8"/>
<comment type="caution">
    <text evidence="2">The sequence shown here is derived from an EMBL/GenBank/DDBJ whole genome shotgun (WGS) entry which is preliminary data.</text>
</comment>
<evidence type="ECO:0000313" key="3">
    <source>
        <dbReference type="Proteomes" id="UP000299102"/>
    </source>
</evidence>
<accession>A0A4C1YUF8</accession>
<evidence type="ECO:0000313" key="2">
    <source>
        <dbReference type="EMBL" id="GBP78810.1"/>
    </source>
</evidence>
<dbReference type="Proteomes" id="UP000299102">
    <property type="component" value="Unassembled WGS sequence"/>
</dbReference>
<gene>
    <name evidence="2" type="ORF">EVAR_65320_1</name>
</gene>
<dbReference type="EMBL" id="BGZK01001387">
    <property type="protein sequence ID" value="GBP78810.1"/>
    <property type="molecule type" value="Genomic_DNA"/>
</dbReference>
<name>A0A4C1YUF8_EUMVA</name>
<evidence type="ECO:0000256" key="1">
    <source>
        <dbReference type="SAM" id="MobiDB-lite"/>
    </source>
</evidence>
<feature type="compositionally biased region" description="Low complexity" evidence="1">
    <location>
        <begin position="9"/>
        <end position="29"/>
    </location>
</feature>
<feature type="region of interest" description="Disordered" evidence="1">
    <location>
        <begin position="1"/>
        <end position="29"/>
    </location>
</feature>
<organism evidence="2 3">
    <name type="scientific">Eumeta variegata</name>
    <name type="common">Bagworm moth</name>
    <name type="synonym">Eumeta japonica</name>
    <dbReference type="NCBI Taxonomy" id="151549"/>
    <lineage>
        <taxon>Eukaryota</taxon>
        <taxon>Metazoa</taxon>
        <taxon>Ecdysozoa</taxon>
        <taxon>Arthropoda</taxon>
        <taxon>Hexapoda</taxon>
        <taxon>Insecta</taxon>
        <taxon>Pterygota</taxon>
        <taxon>Neoptera</taxon>
        <taxon>Endopterygota</taxon>
        <taxon>Lepidoptera</taxon>
        <taxon>Glossata</taxon>
        <taxon>Ditrysia</taxon>
        <taxon>Tineoidea</taxon>
        <taxon>Psychidae</taxon>
        <taxon>Oiketicinae</taxon>
        <taxon>Eumeta</taxon>
    </lineage>
</organism>
<reference evidence="2 3" key="1">
    <citation type="journal article" date="2019" name="Commun. Biol.">
        <title>The bagworm genome reveals a unique fibroin gene that provides high tensile strength.</title>
        <authorList>
            <person name="Kono N."/>
            <person name="Nakamura H."/>
            <person name="Ohtoshi R."/>
            <person name="Tomita M."/>
            <person name="Numata K."/>
            <person name="Arakawa K."/>
        </authorList>
    </citation>
    <scope>NUCLEOTIDE SEQUENCE [LARGE SCALE GENOMIC DNA]</scope>
</reference>
<sequence>MPKRRVTQVRPGGAAAGARAVRSAPGLGRQLARRGRLRAALPPRFAAASPATVLRTVKRTKLYRYESRSALDFNTGPSLDPTSRPCYTLTSNPGFTHISVPIPLSILCTLRPAFNSDFATGYDSNLNEAGDPEKVVSHKNHTNLDFLDINYMLRAITVRLHCFFFLFNSTYLVTAGCKYHVPFTRYVRAHKTPPDDTKDCERLVTPSAPAKVIARCGYVNTGGDGAGGAISAPAPAARPPRRGWRSARLFCGQLAFGPHVPPPLRRRRAGRRRRRASVPRAALASGCTQGVCRAGPRRPVPEYERGLAAGRPLFEIRAESEGRADTRAPLFCRLRKLRRDIHLFFEKFLLFIGVRRGRGGGGPVKLRDSRSSTHAGPQLLNLQTLHENNLQAISEHYIKISRFDRKEQRVANRNVLQDY</sequence>
<keyword evidence="3" id="KW-1185">Reference proteome</keyword>
<protein>
    <submittedName>
        <fullName evidence="2">Uncharacterized protein</fullName>
    </submittedName>
</protein>
<proteinExistence type="predicted"/>